<accession>A0A0N5ASA9</accession>
<dbReference type="AlphaFoldDB" id="A0A0N5ASA9"/>
<dbReference type="Proteomes" id="UP000046393">
    <property type="component" value="Unplaced"/>
</dbReference>
<reference evidence="3" key="1">
    <citation type="submission" date="2017-02" db="UniProtKB">
        <authorList>
            <consortium name="WormBaseParasite"/>
        </authorList>
    </citation>
    <scope>IDENTIFICATION</scope>
</reference>
<sequence length="473" mass="52762">MNVSSLRLLELVEHNAKNSSNIALLKSEVDGKEKELNNVQAFCKMKNDKISRLMQHTQIALMRKAEAEIAYVEETNKMKLKRKKAEELFGRIREEVLDVTAILDKAPWVQSRQQIISKIVELKEKVNEKDVAIQDLELELNEKIKIIDGHKKMPFQIFCKTAALLALRIRDLLSNLAHELIIVNKLREAQSAHEIGANSVNSSDQTGQSMETVDACTDNSVLSNNAIEKITPVEKKEEPLMEKKLLEKVCSKSPESKSHESDDLSIDGNILQEFKRSDPEKRGRKTQDAEESLENTLNLSSLETSTFSFNQKEKKNEDVLDDVEDVGVCDEPFRAPSLLKSPQHSSKTHSKKRREAQNGLLLESGEDLLGFRKAADSEVAQFFGNAGLSDCDFNISQLESNSCNDFNPSALLDLSGAVQGCEGNTDFMSLFGGTKSGTDSQEDGAFSFDFNAPLSIDDNESTGKLLNQPFSLF</sequence>
<feature type="region of interest" description="Disordered" evidence="1">
    <location>
        <begin position="334"/>
        <end position="357"/>
    </location>
</feature>
<organism evidence="2 3">
    <name type="scientific">Syphacia muris</name>
    <dbReference type="NCBI Taxonomy" id="451379"/>
    <lineage>
        <taxon>Eukaryota</taxon>
        <taxon>Metazoa</taxon>
        <taxon>Ecdysozoa</taxon>
        <taxon>Nematoda</taxon>
        <taxon>Chromadorea</taxon>
        <taxon>Rhabditida</taxon>
        <taxon>Spirurina</taxon>
        <taxon>Oxyuridomorpha</taxon>
        <taxon>Oxyuroidea</taxon>
        <taxon>Oxyuridae</taxon>
        <taxon>Syphacia</taxon>
    </lineage>
</organism>
<evidence type="ECO:0000256" key="1">
    <source>
        <dbReference type="SAM" id="MobiDB-lite"/>
    </source>
</evidence>
<evidence type="ECO:0000313" key="2">
    <source>
        <dbReference type="Proteomes" id="UP000046393"/>
    </source>
</evidence>
<proteinExistence type="predicted"/>
<feature type="compositionally biased region" description="Basic and acidic residues" evidence="1">
    <location>
        <begin position="249"/>
        <end position="262"/>
    </location>
</feature>
<dbReference type="WBParaSite" id="SMUV_0000766801-mRNA-1">
    <property type="protein sequence ID" value="SMUV_0000766801-mRNA-1"/>
    <property type="gene ID" value="SMUV_0000766801"/>
</dbReference>
<keyword evidence="2" id="KW-1185">Reference proteome</keyword>
<feature type="region of interest" description="Disordered" evidence="1">
    <location>
        <begin position="249"/>
        <end position="297"/>
    </location>
</feature>
<evidence type="ECO:0000313" key="3">
    <source>
        <dbReference type="WBParaSite" id="SMUV_0000766801-mRNA-1"/>
    </source>
</evidence>
<name>A0A0N5ASA9_9BILA</name>
<protein>
    <submittedName>
        <fullName evidence="3">Lebercilin domain-containing protein</fullName>
    </submittedName>
</protein>
<feature type="compositionally biased region" description="Basic and acidic residues" evidence="1">
    <location>
        <begin position="273"/>
        <end position="288"/>
    </location>
</feature>